<proteinExistence type="predicted"/>
<dbReference type="InterPro" id="IPR016193">
    <property type="entry name" value="Cytidine_deaminase-like"/>
</dbReference>
<dbReference type="EMBL" id="FTNI01000018">
    <property type="protein sequence ID" value="SIR89309.1"/>
    <property type="molecule type" value="Genomic_DNA"/>
</dbReference>
<reference evidence="2" key="1">
    <citation type="submission" date="2017-01" db="EMBL/GenBank/DDBJ databases">
        <authorList>
            <person name="Varghese N."/>
            <person name="Submissions S."/>
        </authorList>
    </citation>
    <scope>NUCLEOTIDE SEQUENCE [LARGE SCALE GENOMIC DNA]</scope>
    <source>
        <strain evidence="2">ATCC 12950</strain>
    </source>
</reference>
<keyword evidence="2" id="KW-1185">Reference proteome</keyword>
<dbReference type="AlphaFoldDB" id="A0A1N7EML8"/>
<dbReference type="Proteomes" id="UP000186096">
    <property type="component" value="Unassembled WGS sequence"/>
</dbReference>
<sequence length="257" mass="27860">MGMCTVAVTSRFAGGTNPMPPPPKGDPTAEEVFKHWLDWVNTHGITDLAAQCARNRATQVAFQRGKVASGRSTWGNGSCFAVVEVLRRQGDRLEVANAAGWSQSESLEEGKVHAERNAIGMAYDILRTGVIAVTRVYVELAPCTRRAMRQQDTCAEWLGTIAPNATVMYTHEYPGGIGGWKDLNVTMAREQDLYAFATTFANPGRTELSTDGLYVTWRADTNSAPAYHQTARYLMTTLEGTTSPVVPGIAGARVDGT</sequence>
<evidence type="ECO:0000313" key="2">
    <source>
        <dbReference type="Proteomes" id="UP000186096"/>
    </source>
</evidence>
<organism evidence="1 2">
    <name type="scientific">Microbispora rosea</name>
    <dbReference type="NCBI Taxonomy" id="58117"/>
    <lineage>
        <taxon>Bacteria</taxon>
        <taxon>Bacillati</taxon>
        <taxon>Actinomycetota</taxon>
        <taxon>Actinomycetes</taxon>
        <taxon>Streptosporangiales</taxon>
        <taxon>Streptosporangiaceae</taxon>
        <taxon>Microbispora</taxon>
    </lineage>
</organism>
<name>A0A1N7EML8_9ACTN</name>
<gene>
    <name evidence="1" type="ORF">SAMN05421833_118158</name>
</gene>
<dbReference type="RefSeq" id="WP_143734493.1">
    <property type="nucleotide sequence ID" value="NZ_FTNI01000018.1"/>
</dbReference>
<evidence type="ECO:0000313" key="1">
    <source>
        <dbReference type="EMBL" id="SIR89309.1"/>
    </source>
</evidence>
<accession>A0A1N7EML8</accession>
<dbReference type="OrthoDB" id="3868171at2"/>
<dbReference type="GO" id="GO:0003824">
    <property type="term" value="F:catalytic activity"/>
    <property type="evidence" value="ECO:0007669"/>
    <property type="project" value="InterPro"/>
</dbReference>
<dbReference type="SUPFAM" id="SSF53927">
    <property type="entry name" value="Cytidine deaminase-like"/>
    <property type="match status" value="1"/>
</dbReference>
<protein>
    <submittedName>
        <fullName evidence="1">Cytidine and deoxycytidylate deaminase zinc-binding region</fullName>
    </submittedName>
</protein>